<accession>A0A087ECS1</accession>
<feature type="transmembrane region" description="Helical" evidence="13">
    <location>
        <begin position="102"/>
        <end position="123"/>
    </location>
</feature>
<dbReference type="CDD" id="cd03254">
    <property type="entry name" value="ABCC_Glucan_exporter_like"/>
    <property type="match status" value="1"/>
</dbReference>
<evidence type="ECO:0000256" key="9">
    <source>
        <dbReference type="ARBA" id="ARBA00055053"/>
    </source>
</evidence>
<proteinExistence type="inferred from homology"/>
<evidence type="ECO:0000256" key="12">
    <source>
        <dbReference type="SAM" id="MobiDB-lite"/>
    </source>
</evidence>
<feature type="region of interest" description="Disordered" evidence="12">
    <location>
        <begin position="1"/>
        <end position="26"/>
    </location>
</feature>
<comment type="caution">
    <text evidence="16">The sequence shown here is derived from an EMBL/GenBank/DDBJ whole genome shotgun (WGS) entry which is preliminary data.</text>
</comment>
<protein>
    <recommendedName>
        <fullName evidence="11">Fatty acid ABC transporter ATP-binding/permease protein</fullName>
    </recommendedName>
</protein>
<keyword evidence="8 13" id="KW-0472">Membrane</keyword>
<dbReference type="SMART" id="SM00382">
    <property type="entry name" value="AAA"/>
    <property type="match status" value="1"/>
</dbReference>
<evidence type="ECO:0000313" key="17">
    <source>
        <dbReference type="Proteomes" id="UP000029080"/>
    </source>
</evidence>
<keyword evidence="6 16" id="KW-0067">ATP-binding</keyword>
<dbReference type="STRING" id="356829.BITS_0257"/>
<dbReference type="GO" id="GO:0015421">
    <property type="term" value="F:ABC-type oligopeptide transporter activity"/>
    <property type="evidence" value="ECO:0007669"/>
    <property type="project" value="TreeGrafter"/>
</dbReference>
<feature type="transmembrane region" description="Helical" evidence="13">
    <location>
        <begin position="182"/>
        <end position="201"/>
    </location>
</feature>
<feature type="domain" description="ABC transporter" evidence="14">
    <location>
        <begin position="404"/>
        <end position="637"/>
    </location>
</feature>
<evidence type="ECO:0000259" key="14">
    <source>
        <dbReference type="PROSITE" id="PS50893"/>
    </source>
</evidence>
<keyword evidence="3" id="KW-1003">Cell membrane</keyword>
<dbReference type="GO" id="GO:0005524">
    <property type="term" value="F:ATP binding"/>
    <property type="evidence" value="ECO:0007669"/>
    <property type="project" value="UniProtKB-KW"/>
</dbReference>
<evidence type="ECO:0000256" key="4">
    <source>
        <dbReference type="ARBA" id="ARBA00022692"/>
    </source>
</evidence>
<dbReference type="FunFam" id="1.20.1560.10:FF:000011">
    <property type="entry name" value="Multidrug ABC transporter ATP-binding protein"/>
    <property type="match status" value="1"/>
</dbReference>
<dbReference type="PROSITE" id="PS50929">
    <property type="entry name" value="ABC_TM1F"/>
    <property type="match status" value="1"/>
</dbReference>
<dbReference type="GO" id="GO:0005886">
    <property type="term" value="C:plasma membrane"/>
    <property type="evidence" value="ECO:0007669"/>
    <property type="project" value="UniProtKB-SubCell"/>
</dbReference>
<dbReference type="eggNOG" id="COG1132">
    <property type="taxonomic scope" value="Bacteria"/>
</dbReference>
<keyword evidence="5" id="KW-0547">Nucleotide-binding</keyword>
<dbReference type="InterPro" id="IPR017871">
    <property type="entry name" value="ABC_transporter-like_CS"/>
</dbReference>
<evidence type="ECO:0000256" key="3">
    <source>
        <dbReference type="ARBA" id="ARBA00022475"/>
    </source>
</evidence>
<gene>
    <name evidence="16" type="ORF">BITS_0257</name>
</gene>
<feature type="domain" description="ABC transmembrane type-1" evidence="15">
    <location>
        <begin position="54"/>
        <end position="349"/>
    </location>
</feature>
<comment type="function">
    <text evidence="9">ABC transporter involved in fatty acid import. Transmembrane domains (TMD) form a pore in the membrane and the ATP-binding domain (NBD) is responsible for energy generation.</text>
</comment>
<dbReference type="Pfam" id="PF00005">
    <property type="entry name" value="ABC_tran"/>
    <property type="match status" value="1"/>
</dbReference>
<keyword evidence="16" id="KW-0378">Hydrolase</keyword>
<dbReference type="AlphaFoldDB" id="A0A087ECS1"/>
<dbReference type="Gene3D" id="1.20.1560.10">
    <property type="entry name" value="ABC transporter type 1, transmembrane domain"/>
    <property type="match status" value="1"/>
</dbReference>
<dbReference type="EMBL" id="JGZU01000015">
    <property type="protein sequence ID" value="KFJ05572.1"/>
    <property type="molecule type" value="Genomic_DNA"/>
</dbReference>
<keyword evidence="7 13" id="KW-1133">Transmembrane helix</keyword>
<dbReference type="SUPFAM" id="SSF52540">
    <property type="entry name" value="P-loop containing nucleoside triphosphate hydrolases"/>
    <property type="match status" value="1"/>
</dbReference>
<evidence type="ECO:0000256" key="11">
    <source>
        <dbReference type="ARBA" id="ARBA00071747"/>
    </source>
</evidence>
<feature type="transmembrane region" description="Helical" evidence="13">
    <location>
        <begin position="49"/>
        <end position="69"/>
    </location>
</feature>
<comment type="subcellular location">
    <subcellularLocation>
        <location evidence="1">Cell membrane</location>
        <topology evidence="1">Multi-pass membrane protein</topology>
    </subcellularLocation>
</comment>
<evidence type="ECO:0000256" key="6">
    <source>
        <dbReference type="ARBA" id="ARBA00022840"/>
    </source>
</evidence>
<dbReference type="PROSITE" id="PS00211">
    <property type="entry name" value="ABC_TRANSPORTER_1"/>
    <property type="match status" value="1"/>
</dbReference>
<dbReference type="InterPro" id="IPR003593">
    <property type="entry name" value="AAA+_ATPase"/>
</dbReference>
<name>A0A087ECS1_9BIFI</name>
<dbReference type="Gene3D" id="3.40.50.300">
    <property type="entry name" value="P-loop containing nucleotide triphosphate hydrolases"/>
    <property type="match status" value="1"/>
</dbReference>
<dbReference type="PROSITE" id="PS50893">
    <property type="entry name" value="ABC_TRANSPORTER_2"/>
    <property type="match status" value="1"/>
</dbReference>
<keyword evidence="17" id="KW-1185">Reference proteome</keyword>
<dbReference type="FunFam" id="3.40.50.300:FF:000287">
    <property type="entry name" value="Multidrug ABC transporter ATP-binding protein"/>
    <property type="match status" value="1"/>
</dbReference>
<dbReference type="InterPro" id="IPR039421">
    <property type="entry name" value="Type_1_exporter"/>
</dbReference>
<evidence type="ECO:0000256" key="1">
    <source>
        <dbReference type="ARBA" id="ARBA00004651"/>
    </source>
</evidence>
<evidence type="ECO:0000256" key="10">
    <source>
        <dbReference type="ARBA" id="ARBA00061644"/>
    </source>
</evidence>
<evidence type="ECO:0000256" key="2">
    <source>
        <dbReference type="ARBA" id="ARBA00022448"/>
    </source>
</evidence>
<dbReference type="CDD" id="cd18547">
    <property type="entry name" value="ABC_6TM_Tm288_like"/>
    <property type="match status" value="1"/>
</dbReference>
<evidence type="ECO:0000256" key="5">
    <source>
        <dbReference type="ARBA" id="ARBA00022741"/>
    </source>
</evidence>
<evidence type="ECO:0000256" key="13">
    <source>
        <dbReference type="SAM" id="Phobius"/>
    </source>
</evidence>
<evidence type="ECO:0000256" key="7">
    <source>
        <dbReference type="ARBA" id="ARBA00022989"/>
    </source>
</evidence>
<dbReference type="InterPro" id="IPR011527">
    <property type="entry name" value="ABC1_TM_dom"/>
</dbReference>
<keyword evidence="4 13" id="KW-0812">Transmembrane</keyword>
<evidence type="ECO:0000313" key="16">
    <source>
        <dbReference type="EMBL" id="KFJ05572.1"/>
    </source>
</evidence>
<evidence type="ECO:0000256" key="8">
    <source>
        <dbReference type="ARBA" id="ARBA00023136"/>
    </source>
</evidence>
<organism evidence="16 17">
    <name type="scientific">Bifidobacterium tsurumiense</name>
    <dbReference type="NCBI Taxonomy" id="356829"/>
    <lineage>
        <taxon>Bacteria</taxon>
        <taxon>Bacillati</taxon>
        <taxon>Actinomycetota</taxon>
        <taxon>Actinomycetes</taxon>
        <taxon>Bifidobacteriales</taxon>
        <taxon>Bifidobacteriaceae</taxon>
        <taxon>Bifidobacterium</taxon>
    </lineage>
</organism>
<dbReference type="InterPro" id="IPR036640">
    <property type="entry name" value="ABC1_TM_sf"/>
</dbReference>
<dbReference type="Proteomes" id="UP000029080">
    <property type="component" value="Unassembled WGS sequence"/>
</dbReference>
<dbReference type="InterPro" id="IPR027417">
    <property type="entry name" value="P-loop_NTPase"/>
</dbReference>
<dbReference type="PANTHER" id="PTHR43394:SF1">
    <property type="entry name" value="ATP-BINDING CASSETTE SUB-FAMILY B MEMBER 10, MITOCHONDRIAL"/>
    <property type="match status" value="1"/>
</dbReference>
<sequence length="644" mass="70537">MSQATGHGATKRTTSSGGGMHGPGMSAAVEKPDNFNEIMGKLVAYCKRYAPAMIVALILGALSTVFQVVGPDQLKNMTNEITKGLPAMVQGKPVLGSIDLDAVTRIGLILVALYVGYALFSYVQSWIMATITQRVAQRLRDDISKKINRLPLKYFDKVSYGDVLSRITNDVDAIGQTLGQSLGSLVTSVTLLVGSLVMMFYNNVIMTLTALGISFVGMVLMMVIMKLSQRYFVQQQLALGQTNGHVEEMYSGHMIVKAYSGEQESIEQFEKYNTSLYESGWKSQFLSGLMMPLMNFIGNLGYVGVCVVGAALAMNGSIEFGVIVAFMMYIRLFTQPLSQFAQAFQNLQRCAAASERVFGFLEEDEMSADAEGAFASKRMEIARRSNSAEVEAYAKLGDRARGDVEFNHVKFGYTPEKMVIKDFSAQIKAGQKIAIVGPTGAGKTTMVNLLMRFYDLNGGEISIDGVPTTSIPRSEVHRQFSMVLQDTWVFDGSIRENIVYATPNVSDEQVCEACRSVGLSKFIESLPEGYDTKLDDKSSLSAGQKQLLTIARAMIQDAPILILDEATSSVDTRTEELIQQAMDQLTVGRTSFVIAHRLSTIKNADMILVMNEGDIIERGTHEELLAANGFYADLYNSQFSTLVA</sequence>
<dbReference type="SUPFAM" id="SSF90123">
    <property type="entry name" value="ABC transporter transmembrane region"/>
    <property type="match status" value="1"/>
</dbReference>
<dbReference type="Pfam" id="PF00664">
    <property type="entry name" value="ABC_membrane"/>
    <property type="match status" value="1"/>
</dbReference>
<dbReference type="InterPro" id="IPR003439">
    <property type="entry name" value="ABC_transporter-like_ATP-bd"/>
</dbReference>
<evidence type="ECO:0000259" key="15">
    <source>
        <dbReference type="PROSITE" id="PS50929"/>
    </source>
</evidence>
<feature type="transmembrane region" description="Helical" evidence="13">
    <location>
        <begin position="207"/>
        <end position="225"/>
    </location>
</feature>
<feature type="transmembrane region" description="Helical" evidence="13">
    <location>
        <begin position="300"/>
        <end position="330"/>
    </location>
</feature>
<dbReference type="GO" id="GO:0016887">
    <property type="term" value="F:ATP hydrolysis activity"/>
    <property type="evidence" value="ECO:0007669"/>
    <property type="project" value="InterPro"/>
</dbReference>
<dbReference type="PANTHER" id="PTHR43394">
    <property type="entry name" value="ATP-DEPENDENT PERMEASE MDL1, MITOCHONDRIAL"/>
    <property type="match status" value="1"/>
</dbReference>
<keyword evidence="2" id="KW-0813">Transport</keyword>
<reference evidence="16 17" key="1">
    <citation type="submission" date="2014-03" db="EMBL/GenBank/DDBJ databases">
        <title>Genomics of Bifidobacteria.</title>
        <authorList>
            <person name="Ventura M."/>
            <person name="Milani C."/>
            <person name="Lugli G.A."/>
        </authorList>
    </citation>
    <scope>NUCLEOTIDE SEQUENCE [LARGE SCALE GENOMIC DNA]</scope>
    <source>
        <strain evidence="16 17">JCM 13495</strain>
    </source>
</reference>
<comment type="similarity">
    <text evidence="10">Belongs to the ABC transporter superfamily. Lipid exporter (TC 3.A.1.106) family.</text>
</comment>